<feature type="transmembrane region" description="Helical" evidence="4">
    <location>
        <begin position="143"/>
        <end position="164"/>
    </location>
</feature>
<dbReference type="InterPro" id="IPR003594">
    <property type="entry name" value="HATPase_dom"/>
</dbReference>
<keyword evidence="4" id="KW-0472">Membrane</keyword>
<evidence type="ECO:0000256" key="3">
    <source>
        <dbReference type="ARBA" id="ARBA00023012"/>
    </source>
</evidence>
<evidence type="ECO:0000256" key="4">
    <source>
        <dbReference type="SAM" id="Phobius"/>
    </source>
</evidence>
<evidence type="ECO:0000256" key="2">
    <source>
        <dbReference type="ARBA" id="ARBA00022777"/>
    </source>
</evidence>
<dbReference type="PANTHER" id="PTHR24421">
    <property type="entry name" value="NITRATE/NITRITE SENSOR PROTEIN NARX-RELATED"/>
    <property type="match status" value="1"/>
</dbReference>
<gene>
    <name evidence="6" type="ORF">GC106_30330</name>
</gene>
<feature type="domain" description="Histidine kinase/HSP90-like ATPase" evidence="5">
    <location>
        <begin position="279"/>
        <end position="366"/>
    </location>
</feature>
<dbReference type="InterPro" id="IPR050482">
    <property type="entry name" value="Sensor_HK_TwoCompSys"/>
</dbReference>
<dbReference type="InterPro" id="IPR036890">
    <property type="entry name" value="HATPase_C_sf"/>
</dbReference>
<dbReference type="SUPFAM" id="SSF55874">
    <property type="entry name" value="ATPase domain of HSP90 chaperone/DNA topoisomerase II/histidine kinase"/>
    <property type="match status" value="1"/>
</dbReference>
<evidence type="ECO:0000256" key="1">
    <source>
        <dbReference type="ARBA" id="ARBA00022679"/>
    </source>
</evidence>
<dbReference type="Proteomes" id="UP000763557">
    <property type="component" value="Unassembled WGS sequence"/>
</dbReference>
<dbReference type="CDD" id="cd16917">
    <property type="entry name" value="HATPase_UhpB-NarQ-NarX-like"/>
    <property type="match status" value="1"/>
</dbReference>
<feature type="transmembrane region" description="Helical" evidence="4">
    <location>
        <begin position="99"/>
        <end position="131"/>
    </location>
</feature>
<keyword evidence="3" id="KW-0902">Two-component regulatory system</keyword>
<keyword evidence="4" id="KW-0812">Transmembrane</keyword>
<keyword evidence="1" id="KW-0808">Transferase</keyword>
<evidence type="ECO:0000313" key="7">
    <source>
        <dbReference type="Proteomes" id="UP000763557"/>
    </source>
</evidence>
<comment type="caution">
    <text evidence="6">The sequence shown here is derived from an EMBL/GenBank/DDBJ whole genome shotgun (WGS) entry which is preliminary data.</text>
</comment>
<reference evidence="6 7" key="1">
    <citation type="submission" date="2020-01" db="EMBL/GenBank/DDBJ databases">
        <title>Kibdelosporangium persica a novel Actinomycetes from a hot desert in Iran.</title>
        <authorList>
            <person name="Safaei N."/>
            <person name="Zaburannyi N."/>
            <person name="Mueller R."/>
            <person name="Wink J."/>
        </authorList>
    </citation>
    <scope>NUCLEOTIDE SEQUENCE [LARGE SCALE GENOMIC DNA]</scope>
    <source>
        <strain evidence="6 7">4NS15</strain>
    </source>
</reference>
<dbReference type="EMBL" id="JAAATY010000007">
    <property type="protein sequence ID" value="NRN65818.1"/>
    <property type="molecule type" value="Genomic_DNA"/>
</dbReference>
<accession>A0ABX2F4P5</accession>
<evidence type="ECO:0000259" key="5">
    <source>
        <dbReference type="Pfam" id="PF02518"/>
    </source>
</evidence>
<dbReference type="Pfam" id="PF02518">
    <property type="entry name" value="HATPase_c"/>
    <property type="match status" value="1"/>
</dbReference>
<keyword evidence="2" id="KW-0418">Kinase</keyword>
<sequence length="367" mass="39290">MVSAVKSAANHVERVLVVVVAVGRLFSLPLLVPLVIAGTPLLLGVVGFCVTESLLFITICLRRRRIPQVAAFADVAVTIAVLWPGTIPPTDTVSHSYNYLIIAVPVAGLAGWSFVTTLGVGAAAAVAVAATMTEVTWTVVPDIANPLVVTMISWLIATSVRIAANHLDTQREHAVAAASRLARERERVRQAQMLRGALLDVLEGLMAADAVPDEYVRQQLRSETAWLRRLVAAEPAAGSGDVFDDLQQLFREKESTGLRLNVRWAATRPELTGERTDALLGATREALTNVVKHAGVTEADVNLDVVDGALTIEVIDGGRGFDTSVAPVGVGIRESIQRRLIEVDGQARIESFPSRGTRVLVSVPVNR</sequence>
<feature type="transmembrane region" description="Helical" evidence="4">
    <location>
        <begin position="69"/>
        <end position="87"/>
    </location>
</feature>
<organism evidence="6 7">
    <name type="scientific">Kibdelosporangium persicum</name>
    <dbReference type="NCBI Taxonomy" id="2698649"/>
    <lineage>
        <taxon>Bacteria</taxon>
        <taxon>Bacillati</taxon>
        <taxon>Actinomycetota</taxon>
        <taxon>Actinomycetes</taxon>
        <taxon>Pseudonocardiales</taxon>
        <taxon>Pseudonocardiaceae</taxon>
        <taxon>Kibdelosporangium</taxon>
    </lineage>
</organism>
<dbReference type="Gene3D" id="3.30.565.10">
    <property type="entry name" value="Histidine kinase-like ATPase, C-terminal domain"/>
    <property type="match status" value="1"/>
</dbReference>
<protein>
    <recommendedName>
        <fullName evidence="5">Histidine kinase/HSP90-like ATPase domain-containing protein</fullName>
    </recommendedName>
</protein>
<keyword evidence="4" id="KW-1133">Transmembrane helix</keyword>
<keyword evidence="7" id="KW-1185">Reference proteome</keyword>
<proteinExistence type="predicted"/>
<feature type="transmembrane region" description="Helical" evidence="4">
    <location>
        <begin position="42"/>
        <end position="62"/>
    </location>
</feature>
<name>A0ABX2F4P5_9PSEU</name>
<evidence type="ECO:0000313" key="6">
    <source>
        <dbReference type="EMBL" id="NRN65818.1"/>
    </source>
</evidence>